<name>A0ABT3FYT1_9BACT</name>
<accession>A0ABT3FYT1</accession>
<keyword evidence="2" id="KW-1185">Reference proteome</keyword>
<proteinExistence type="predicted"/>
<protein>
    <submittedName>
        <fullName evidence="1">DUF1992 domain-containing protein</fullName>
    </submittedName>
</protein>
<evidence type="ECO:0000313" key="2">
    <source>
        <dbReference type="Proteomes" id="UP001165653"/>
    </source>
</evidence>
<gene>
    <name evidence="1" type="ORF">OJ996_04045</name>
</gene>
<dbReference type="RefSeq" id="WP_264511434.1">
    <property type="nucleotide sequence ID" value="NZ_JAPDDR010000002.1"/>
</dbReference>
<comment type="caution">
    <text evidence="1">The sequence shown here is derived from an EMBL/GenBank/DDBJ whole genome shotgun (WGS) entry which is preliminary data.</text>
</comment>
<evidence type="ECO:0000313" key="1">
    <source>
        <dbReference type="EMBL" id="MCW1912731.1"/>
    </source>
</evidence>
<dbReference type="Proteomes" id="UP001165653">
    <property type="component" value="Unassembled WGS sequence"/>
</dbReference>
<organism evidence="1 2">
    <name type="scientific">Luteolibacter rhizosphaerae</name>
    <dbReference type="NCBI Taxonomy" id="2989719"/>
    <lineage>
        <taxon>Bacteria</taxon>
        <taxon>Pseudomonadati</taxon>
        <taxon>Verrucomicrobiota</taxon>
        <taxon>Verrucomicrobiia</taxon>
        <taxon>Verrucomicrobiales</taxon>
        <taxon>Verrucomicrobiaceae</taxon>
        <taxon>Luteolibacter</taxon>
    </lineage>
</organism>
<sequence length="105" mass="11806">MSPLAQLGEALIDQAIASGELRPPPPATVLDLEVYFRTPESWRAAHSMLKGHGFLPPEMEQLKQAATLEEDLAACGDPAERIRLRRQIEELRTSFRLALERLRES</sequence>
<dbReference type="EMBL" id="JAPDDR010000002">
    <property type="protein sequence ID" value="MCW1912731.1"/>
    <property type="molecule type" value="Genomic_DNA"/>
</dbReference>
<reference evidence="1" key="1">
    <citation type="submission" date="2022-10" db="EMBL/GenBank/DDBJ databases">
        <title>Luteolibacter sp. GHJ8, whole genome shotgun sequencing project.</title>
        <authorList>
            <person name="Zhao G."/>
            <person name="Shen L."/>
        </authorList>
    </citation>
    <scope>NUCLEOTIDE SEQUENCE</scope>
    <source>
        <strain evidence="1">GHJ8</strain>
    </source>
</reference>